<protein>
    <submittedName>
        <fullName evidence="3">TusA-related sulfurtransferase</fullName>
    </submittedName>
</protein>
<comment type="caution">
    <text evidence="3">The sequence shown here is derived from an EMBL/GenBank/DDBJ whole genome shotgun (WGS) entry which is preliminary data.</text>
</comment>
<gene>
    <name evidence="3" type="ORF">BCF55_1320</name>
</gene>
<dbReference type="GO" id="GO:0016740">
    <property type="term" value="F:transferase activity"/>
    <property type="evidence" value="ECO:0007669"/>
    <property type="project" value="UniProtKB-KW"/>
</dbReference>
<evidence type="ECO:0000313" key="4">
    <source>
        <dbReference type="Proteomes" id="UP000267841"/>
    </source>
</evidence>
<dbReference type="InterPro" id="IPR036868">
    <property type="entry name" value="TusA-like_sf"/>
</dbReference>
<dbReference type="PANTHER" id="PTHR33279:SF6">
    <property type="entry name" value="SULFUR CARRIER PROTEIN YEDF-RELATED"/>
    <property type="match status" value="1"/>
</dbReference>
<dbReference type="Proteomes" id="UP000267841">
    <property type="component" value="Unassembled WGS sequence"/>
</dbReference>
<dbReference type="SUPFAM" id="SSF64307">
    <property type="entry name" value="SirA-like"/>
    <property type="match status" value="1"/>
</dbReference>
<dbReference type="InterPro" id="IPR001455">
    <property type="entry name" value="TusA-like"/>
</dbReference>
<keyword evidence="3" id="KW-0808">Transferase</keyword>
<accession>A0A497XRY9</accession>
<name>A0A497XRY9_9AQUI</name>
<keyword evidence="4" id="KW-1185">Reference proteome</keyword>
<feature type="domain" description="UPF0033" evidence="2">
    <location>
        <begin position="13"/>
        <end position="79"/>
    </location>
</feature>
<evidence type="ECO:0000313" key="3">
    <source>
        <dbReference type="EMBL" id="RLJ71031.1"/>
    </source>
</evidence>
<evidence type="ECO:0000256" key="1">
    <source>
        <dbReference type="ARBA" id="ARBA00008984"/>
    </source>
</evidence>
<reference evidence="3 4" key="1">
    <citation type="submission" date="2018-10" db="EMBL/GenBank/DDBJ databases">
        <title>Genomic Encyclopedia of Archaeal and Bacterial Type Strains, Phase II (KMG-II): from individual species to whole genera.</title>
        <authorList>
            <person name="Goeker M."/>
        </authorList>
    </citation>
    <scope>NUCLEOTIDE SEQUENCE [LARGE SCALE GENOMIC DNA]</scope>
    <source>
        <strain evidence="3 4">DSM 16510</strain>
    </source>
</reference>
<comment type="similarity">
    <text evidence="1">Belongs to the sulfur carrier protein TusA family.</text>
</comment>
<dbReference type="CDD" id="cd00291">
    <property type="entry name" value="SirA_YedF_YeeD"/>
    <property type="match status" value="1"/>
</dbReference>
<organism evidence="3 4">
    <name type="scientific">Hydrogenivirga caldilitoris</name>
    <dbReference type="NCBI Taxonomy" id="246264"/>
    <lineage>
        <taxon>Bacteria</taxon>
        <taxon>Pseudomonadati</taxon>
        <taxon>Aquificota</taxon>
        <taxon>Aquificia</taxon>
        <taxon>Aquificales</taxon>
        <taxon>Aquificaceae</taxon>
        <taxon>Hydrogenivirga</taxon>
    </lineage>
</organism>
<dbReference type="PANTHER" id="PTHR33279">
    <property type="entry name" value="SULFUR CARRIER PROTEIN YEDF-RELATED"/>
    <property type="match status" value="1"/>
</dbReference>
<dbReference type="Pfam" id="PF01206">
    <property type="entry name" value="TusA"/>
    <property type="match status" value="1"/>
</dbReference>
<proteinExistence type="inferred from homology"/>
<dbReference type="OrthoDB" id="9801500at2"/>
<dbReference type="AlphaFoldDB" id="A0A497XRY9"/>
<evidence type="ECO:0000259" key="2">
    <source>
        <dbReference type="Pfam" id="PF01206"/>
    </source>
</evidence>
<sequence>MKLDDIKPDIVHDVTGTYCPVPIAETAKQIKEMEIGQILELIADDPGVVEDIPAWCSSTGQEFLGMYEEDGEYHLFVKKVKELT</sequence>
<dbReference type="EMBL" id="RCCJ01000001">
    <property type="protein sequence ID" value="RLJ71031.1"/>
    <property type="molecule type" value="Genomic_DNA"/>
</dbReference>
<dbReference type="RefSeq" id="WP_121011752.1">
    <property type="nucleotide sequence ID" value="NZ_RCCJ01000001.1"/>
</dbReference>
<dbReference type="Gene3D" id="3.30.110.40">
    <property type="entry name" value="TusA-like domain"/>
    <property type="match status" value="1"/>
</dbReference>